<evidence type="ECO:0000313" key="1">
    <source>
        <dbReference type="EMBL" id="KAK2954064.1"/>
    </source>
</evidence>
<accession>A0ABQ9XQL9</accession>
<proteinExistence type="predicted"/>
<dbReference type="EMBL" id="JARBJD010000083">
    <property type="protein sequence ID" value="KAK2954064.1"/>
    <property type="molecule type" value="Genomic_DNA"/>
</dbReference>
<name>A0ABQ9XQL9_9EUKA</name>
<sequence length="247" mass="25669">MFKVDGGSLDVIHCSLDGCETDTNPTQITAHFFKVNSGEVSCSKLSVMGLSFVGAKLIDTTSYTSFSVTDSEFASLTSDSTLISLKDSSDTTGAKQASISHSNFTTIACTGGDGGVVSAVLTTGQSLTLTSIVFIDITCSSATAKGGAVFASLDSSASLHIVSCTFKGCVATDTSSGSNSTGGGMRLMFLLSFSGKFSISSPVFDTPTTNNADYGKDLFISSYNLNQHIGTDSISFDYTVDTVKDRF</sequence>
<dbReference type="Proteomes" id="UP001281761">
    <property type="component" value="Unassembled WGS sequence"/>
</dbReference>
<comment type="caution">
    <text evidence="1">The sequence shown here is derived from an EMBL/GenBank/DDBJ whole genome shotgun (WGS) entry which is preliminary data.</text>
</comment>
<protein>
    <submittedName>
        <fullName evidence="1">Uncharacterized protein</fullName>
    </submittedName>
</protein>
<gene>
    <name evidence="1" type="ORF">BLNAU_11027</name>
</gene>
<keyword evidence="2" id="KW-1185">Reference proteome</keyword>
<evidence type="ECO:0000313" key="2">
    <source>
        <dbReference type="Proteomes" id="UP001281761"/>
    </source>
</evidence>
<organism evidence="1 2">
    <name type="scientific">Blattamonas nauphoetae</name>
    <dbReference type="NCBI Taxonomy" id="2049346"/>
    <lineage>
        <taxon>Eukaryota</taxon>
        <taxon>Metamonada</taxon>
        <taxon>Preaxostyla</taxon>
        <taxon>Oxymonadida</taxon>
        <taxon>Blattamonas</taxon>
    </lineage>
</organism>
<reference evidence="1 2" key="1">
    <citation type="journal article" date="2022" name="bioRxiv">
        <title>Genomics of Preaxostyla Flagellates Illuminates Evolutionary Transitions and the Path Towards Mitochondrial Loss.</title>
        <authorList>
            <person name="Novak L.V.F."/>
            <person name="Treitli S.C."/>
            <person name="Pyrih J."/>
            <person name="Halakuc P."/>
            <person name="Pipaliya S.V."/>
            <person name="Vacek V."/>
            <person name="Brzon O."/>
            <person name="Soukal P."/>
            <person name="Eme L."/>
            <person name="Dacks J.B."/>
            <person name="Karnkowska A."/>
            <person name="Elias M."/>
            <person name="Hampl V."/>
        </authorList>
    </citation>
    <scope>NUCLEOTIDE SEQUENCE [LARGE SCALE GENOMIC DNA]</scope>
    <source>
        <strain evidence="1">NAU3</strain>
        <tissue evidence="1">Gut</tissue>
    </source>
</reference>